<name>A0ABD3ILI4_EUCGL</name>
<gene>
    <name evidence="2" type="ORF">ACJRO7_006457</name>
</gene>
<reference evidence="2 3" key="1">
    <citation type="submission" date="2024-11" db="EMBL/GenBank/DDBJ databases">
        <title>Chromosome-level genome assembly of Eucalyptus globulus Labill. provides insights into its genome evolution.</title>
        <authorList>
            <person name="Li X."/>
        </authorList>
    </citation>
    <scope>NUCLEOTIDE SEQUENCE [LARGE SCALE GENOMIC DNA]</scope>
    <source>
        <strain evidence="2">CL2024</strain>
        <tissue evidence="2">Fresh tender leaves</tissue>
    </source>
</reference>
<accession>A0ABD3ILI4</accession>
<dbReference type="EMBL" id="JBJKBG010000011">
    <property type="protein sequence ID" value="KAL3714542.1"/>
    <property type="molecule type" value="Genomic_DNA"/>
</dbReference>
<organism evidence="2 3">
    <name type="scientific">Eucalyptus globulus</name>
    <name type="common">Tasmanian blue gum</name>
    <dbReference type="NCBI Taxonomy" id="34317"/>
    <lineage>
        <taxon>Eukaryota</taxon>
        <taxon>Viridiplantae</taxon>
        <taxon>Streptophyta</taxon>
        <taxon>Embryophyta</taxon>
        <taxon>Tracheophyta</taxon>
        <taxon>Spermatophyta</taxon>
        <taxon>Magnoliopsida</taxon>
        <taxon>eudicotyledons</taxon>
        <taxon>Gunneridae</taxon>
        <taxon>Pentapetalae</taxon>
        <taxon>rosids</taxon>
        <taxon>malvids</taxon>
        <taxon>Myrtales</taxon>
        <taxon>Myrtaceae</taxon>
        <taxon>Myrtoideae</taxon>
        <taxon>Eucalypteae</taxon>
        <taxon>Eucalyptus</taxon>
    </lineage>
</organism>
<feature type="compositionally biased region" description="Basic and acidic residues" evidence="1">
    <location>
        <begin position="10"/>
        <end position="23"/>
    </location>
</feature>
<dbReference type="AlphaFoldDB" id="A0ABD3ILI4"/>
<protein>
    <submittedName>
        <fullName evidence="2">Uncharacterized protein</fullName>
    </submittedName>
</protein>
<comment type="caution">
    <text evidence="2">The sequence shown here is derived from an EMBL/GenBank/DDBJ whole genome shotgun (WGS) entry which is preliminary data.</text>
</comment>
<evidence type="ECO:0000313" key="3">
    <source>
        <dbReference type="Proteomes" id="UP001634007"/>
    </source>
</evidence>
<dbReference type="Proteomes" id="UP001634007">
    <property type="component" value="Unassembled WGS sequence"/>
</dbReference>
<feature type="region of interest" description="Disordered" evidence="1">
    <location>
        <begin position="1"/>
        <end position="27"/>
    </location>
</feature>
<evidence type="ECO:0000313" key="2">
    <source>
        <dbReference type="EMBL" id="KAL3714542.1"/>
    </source>
</evidence>
<sequence>MAQPSTTSDQPERIELPEMERRGSWSFSPSLRCHASSSFRIVTDSEDRMQGCRREDGDELELWTAIERLLTSRRLWAAVLGREVADVAKLSGSERRVFVEGLLKTVEEDNLRLLQKLRRRVQR</sequence>
<keyword evidence="3" id="KW-1185">Reference proteome</keyword>
<evidence type="ECO:0000256" key="1">
    <source>
        <dbReference type="SAM" id="MobiDB-lite"/>
    </source>
</evidence>
<proteinExistence type="predicted"/>